<keyword evidence="2" id="KW-1185">Reference proteome</keyword>
<sequence>MGFRFRNFNSIYRTYMSSVSSRSSETYYQPVIQSMNFQFQDHRPSSPFANQHYLKIPVRWHLGHSHDHHHHHQQLSGKEAENIFRLGLASDIGLAASKALTGYLSGSTAIIADAAHSLSDVVLSGIALWSYKAAKAPKDKEHPYGHGKFETLGALGISCMLLATAGGIAWHALEILLNLMSVAPEVANHSLTHEHVHSHHHSGHHHGVDMEHPILALTVTILSISVKEGLYWITKRAGERQGSGLMKANAWHHRADAISSVVALVGVGGSILGVKFLDPLAGLVVSGMILKAGLESGYQSVLELVDAAIPSEHLIPIRETILKVEGVKGCHRLRGRRAGSSLYLDVHIVVDPFSSVSAAHGVGENVRNQIHRSHPEVSEVFIHIDPAYLQLCPGLMDQQQSLKGNRDHSSHIFTNDPDIDTVVYNILSSKFREKMVVERITRHLLHDQILLEIEVSMPSDILIRDAMKVAEEAEKEILNAVQNVFQASLQLRLGRPIPEYNCE</sequence>
<name>A0ACC1YVA3_MELAZ</name>
<dbReference type="Proteomes" id="UP001164539">
    <property type="component" value="Chromosome 1"/>
</dbReference>
<gene>
    <name evidence="1" type="ORF">OWV82_000699</name>
</gene>
<evidence type="ECO:0000313" key="2">
    <source>
        <dbReference type="Proteomes" id="UP001164539"/>
    </source>
</evidence>
<protein>
    <submittedName>
        <fullName evidence="1">Metal tolerance-like protein</fullName>
    </submittedName>
</protein>
<dbReference type="EMBL" id="CM051394">
    <property type="protein sequence ID" value="KAJ4727627.1"/>
    <property type="molecule type" value="Genomic_DNA"/>
</dbReference>
<accession>A0ACC1YVA3</accession>
<comment type="caution">
    <text evidence="1">The sequence shown here is derived from an EMBL/GenBank/DDBJ whole genome shotgun (WGS) entry which is preliminary data.</text>
</comment>
<organism evidence="1 2">
    <name type="scientific">Melia azedarach</name>
    <name type="common">Chinaberry tree</name>
    <dbReference type="NCBI Taxonomy" id="155640"/>
    <lineage>
        <taxon>Eukaryota</taxon>
        <taxon>Viridiplantae</taxon>
        <taxon>Streptophyta</taxon>
        <taxon>Embryophyta</taxon>
        <taxon>Tracheophyta</taxon>
        <taxon>Spermatophyta</taxon>
        <taxon>Magnoliopsida</taxon>
        <taxon>eudicotyledons</taxon>
        <taxon>Gunneridae</taxon>
        <taxon>Pentapetalae</taxon>
        <taxon>rosids</taxon>
        <taxon>malvids</taxon>
        <taxon>Sapindales</taxon>
        <taxon>Meliaceae</taxon>
        <taxon>Melia</taxon>
    </lineage>
</organism>
<evidence type="ECO:0000313" key="1">
    <source>
        <dbReference type="EMBL" id="KAJ4727627.1"/>
    </source>
</evidence>
<proteinExistence type="predicted"/>
<reference evidence="1 2" key="1">
    <citation type="journal article" date="2023" name="Science">
        <title>Complex scaffold remodeling in plant triterpene biosynthesis.</title>
        <authorList>
            <person name="De La Pena R."/>
            <person name="Hodgson H."/>
            <person name="Liu J.C."/>
            <person name="Stephenson M.J."/>
            <person name="Martin A.C."/>
            <person name="Owen C."/>
            <person name="Harkess A."/>
            <person name="Leebens-Mack J."/>
            <person name="Jimenez L.E."/>
            <person name="Osbourn A."/>
            <person name="Sattely E.S."/>
        </authorList>
    </citation>
    <scope>NUCLEOTIDE SEQUENCE [LARGE SCALE GENOMIC DNA]</scope>
    <source>
        <strain evidence="2">cv. JPN11</strain>
        <tissue evidence="1">Leaf</tissue>
    </source>
</reference>